<organism evidence="1">
    <name type="scientific">marine sediment metagenome</name>
    <dbReference type="NCBI Taxonomy" id="412755"/>
    <lineage>
        <taxon>unclassified sequences</taxon>
        <taxon>metagenomes</taxon>
        <taxon>ecological metagenomes</taxon>
    </lineage>
</organism>
<comment type="caution">
    <text evidence="1">The sequence shown here is derived from an EMBL/GenBank/DDBJ whole genome shotgun (WGS) entry which is preliminary data.</text>
</comment>
<reference evidence="1" key="1">
    <citation type="journal article" date="2015" name="Nature">
        <title>Complex archaea that bridge the gap between prokaryotes and eukaryotes.</title>
        <authorList>
            <person name="Spang A."/>
            <person name="Saw J.H."/>
            <person name="Jorgensen S.L."/>
            <person name="Zaremba-Niedzwiedzka K."/>
            <person name="Martijn J."/>
            <person name="Lind A.E."/>
            <person name="van Eijk R."/>
            <person name="Schleper C."/>
            <person name="Guy L."/>
            <person name="Ettema T.J."/>
        </authorList>
    </citation>
    <scope>NUCLEOTIDE SEQUENCE</scope>
</reference>
<dbReference type="AlphaFoldDB" id="A0A0F9CLR2"/>
<gene>
    <name evidence="1" type="ORF">LCGC14_2385940</name>
</gene>
<sequence>MKELETCDITLMKSAGGNGRKGLWAQFVYWFMRFV</sequence>
<evidence type="ECO:0000313" key="1">
    <source>
        <dbReference type="EMBL" id="KKL27362.1"/>
    </source>
</evidence>
<protein>
    <submittedName>
        <fullName evidence="1">Uncharacterized protein</fullName>
    </submittedName>
</protein>
<proteinExistence type="predicted"/>
<name>A0A0F9CLR2_9ZZZZ</name>
<dbReference type="EMBL" id="LAZR01035493">
    <property type="protein sequence ID" value="KKL27362.1"/>
    <property type="molecule type" value="Genomic_DNA"/>
</dbReference>
<accession>A0A0F9CLR2</accession>
<feature type="non-terminal residue" evidence="1">
    <location>
        <position position="35"/>
    </location>
</feature>